<keyword evidence="3 9" id="KW-0436">Ligase</keyword>
<feature type="domain" description="Aminoacyl-tRNA synthetase class Ia" evidence="11">
    <location>
        <begin position="411"/>
        <end position="610"/>
    </location>
</feature>
<dbReference type="GO" id="GO:0006429">
    <property type="term" value="P:leucyl-tRNA aminoacylation"/>
    <property type="evidence" value="ECO:0007669"/>
    <property type="project" value="UniProtKB-UniRule"/>
</dbReference>
<evidence type="ECO:0000256" key="1">
    <source>
        <dbReference type="ARBA" id="ARBA00005594"/>
    </source>
</evidence>
<reference evidence="15" key="2">
    <citation type="submission" date="2020-09" db="EMBL/GenBank/DDBJ databases">
        <authorList>
            <person name="Sun Q."/>
            <person name="Zhou Y."/>
        </authorList>
    </citation>
    <scope>NUCLEOTIDE SEQUENCE</scope>
    <source>
        <strain evidence="15">CGMCC 1.12181</strain>
    </source>
</reference>
<evidence type="ECO:0000259" key="14">
    <source>
        <dbReference type="Pfam" id="PF13603"/>
    </source>
</evidence>
<proteinExistence type="inferred from homology"/>
<dbReference type="Gene3D" id="1.10.730.10">
    <property type="entry name" value="Isoleucyl-tRNA Synthetase, Domain 1"/>
    <property type="match status" value="1"/>
</dbReference>
<evidence type="ECO:0000256" key="3">
    <source>
        <dbReference type="ARBA" id="ARBA00022598"/>
    </source>
</evidence>
<dbReference type="GO" id="GO:0005524">
    <property type="term" value="F:ATP binding"/>
    <property type="evidence" value="ECO:0007669"/>
    <property type="project" value="UniProtKB-UniRule"/>
</dbReference>
<evidence type="ECO:0000256" key="6">
    <source>
        <dbReference type="ARBA" id="ARBA00022917"/>
    </source>
</evidence>
<comment type="similarity">
    <text evidence="1 9 10">Belongs to the class-I aminoacyl-tRNA synthetase family.</text>
</comment>
<dbReference type="FunFam" id="1.10.730.10:FF:000011">
    <property type="entry name" value="Leucine--tRNA ligase chloroplastic/mitochondrial"/>
    <property type="match status" value="1"/>
</dbReference>
<evidence type="ECO:0000259" key="12">
    <source>
        <dbReference type="Pfam" id="PF08264"/>
    </source>
</evidence>
<dbReference type="PANTHER" id="PTHR43740:SF2">
    <property type="entry name" value="LEUCINE--TRNA LIGASE, MITOCHONDRIAL"/>
    <property type="match status" value="1"/>
</dbReference>
<dbReference type="SUPFAM" id="SSF52374">
    <property type="entry name" value="Nucleotidylyl transferase"/>
    <property type="match status" value="1"/>
</dbReference>
<dbReference type="SUPFAM" id="SSF47323">
    <property type="entry name" value="Anticodon-binding domain of a subclass of class I aminoacyl-tRNA synthetases"/>
    <property type="match status" value="1"/>
</dbReference>
<dbReference type="Pfam" id="PF09334">
    <property type="entry name" value="tRNA-synt_1g"/>
    <property type="match status" value="1"/>
</dbReference>
<comment type="subcellular location">
    <subcellularLocation>
        <location evidence="9">Cytoplasm</location>
    </subcellularLocation>
</comment>
<dbReference type="InterPro" id="IPR015413">
    <property type="entry name" value="Methionyl/Leucyl_tRNA_Synth"/>
</dbReference>
<keyword evidence="7 9" id="KW-0030">Aminoacyl-tRNA synthetase</keyword>
<organism evidence="15 16">
    <name type="scientific">Marinicella pacifica</name>
    <dbReference type="NCBI Taxonomy" id="1171543"/>
    <lineage>
        <taxon>Bacteria</taxon>
        <taxon>Pseudomonadati</taxon>
        <taxon>Pseudomonadota</taxon>
        <taxon>Gammaproteobacteria</taxon>
        <taxon>Lysobacterales</taxon>
        <taxon>Marinicellaceae</taxon>
        <taxon>Marinicella</taxon>
    </lineage>
</organism>
<keyword evidence="2 9" id="KW-0963">Cytoplasm</keyword>
<dbReference type="InterPro" id="IPR014729">
    <property type="entry name" value="Rossmann-like_a/b/a_fold"/>
</dbReference>
<dbReference type="PANTHER" id="PTHR43740">
    <property type="entry name" value="LEUCYL-TRNA SYNTHETASE"/>
    <property type="match status" value="1"/>
</dbReference>
<dbReference type="InterPro" id="IPR009080">
    <property type="entry name" value="tRNAsynth_Ia_anticodon-bd"/>
</dbReference>
<evidence type="ECO:0000256" key="10">
    <source>
        <dbReference type="RuleBase" id="RU363035"/>
    </source>
</evidence>
<evidence type="ECO:0000256" key="4">
    <source>
        <dbReference type="ARBA" id="ARBA00022741"/>
    </source>
</evidence>
<evidence type="ECO:0000256" key="2">
    <source>
        <dbReference type="ARBA" id="ARBA00022490"/>
    </source>
</evidence>
<dbReference type="Gene3D" id="3.10.20.590">
    <property type="match status" value="1"/>
</dbReference>
<dbReference type="EMBL" id="BMEO01000003">
    <property type="protein sequence ID" value="GGF89496.1"/>
    <property type="molecule type" value="Genomic_DNA"/>
</dbReference>
<dbReference type="GO" id="GO:0005829">
    <property type="term" value="C:cytosol"/>
    <property type="evidence" value="ECO:0007669"/>
    <property type="project" value="TreeGrafter"/>
</dbReference>
<dbReference type="CDD" id="cd07958">
    <property type="entry name" value="Anticodon_Ia_Leu_BEm"/>
    <property type="match status" value="1"/>
</dbReference>
<dbReference type="Pfam" id="PF00133">
    <property type="entry name" value="tRNA-synt_1"/>
    <property type="match status" value="1"/>
</dbReference>
<dbReference type="FunFam" id="3.10.20.590:FF:000001">
    <property type="entry name" value="Leucine--tRNA ligase"/>
    <property type="match status" value="1"/>
</dbReference>
<feature type="domain" description="Methionyl/Valyl/Leucyl/Isoleucyl-tRNA synthetase anticodon-binding" evidence="12">
    <location>
        <begin position="653"/>
        <end position="775"/>
    </location>
</feature>
<dbReference type="FunFam" id="3.40.50.620:FF:000003">
    <property type="entry name" value="Leucine--tRNA ligase"/>
    <property type="match status" value="1"/>
</dbReference>
<accession>A0A917CI20</accession>
<feature type="domain" description="Methionyl/Leucyl tRNA synthetase" evidence="13">
    <location>
        <begin position="38"/>
        <end position="170"/>
    </location>
</feature>
<feature type="short sequence motif" description="'KMSKS' region" evidence="9">
    <location>
        <begin position="571"/>
        <end position="575"/>
    </location>
</feature>
<comment type="caution">
    <text evidence="15">The sequence shown here is derived from an EMBL/GenBank/DDBJ whole genome shotgun (WGS) entry which is preliminary data.</text>
</comment>
<reference evidence="15" key="1">
    <citation type="journal article" date="2014" name="Int. J. Syst. Evol. Microbiol.">
        <title>Complete genome sequence of Corynebacterium casei LMG S-19264T (=DSM 44701T), isolated from a smear-ripened cheese.</title>
        <authorList>
            <consortium name="US DOE Joint Genome Institute (JGI-PGF)"/>
            <person name="Walter F."/>
            <person name="Albersmeier A."/>
            <person name="Kalinowski J."/>
            <person name="Ruckert C."/>
        </authorList>
    </citation>
    <scope>NUCLEOTIDE SEQUENCE</scope>
    <source>
        <strain evidence="15">CGMCC 1.12181</strain>
    </source>
</reference>
<dbReference type="InterPro" id="IPR025709">
    <property type="entry name" value="Leu_tRNA-synth_edit"/>
</dbReference>
<comment type="catalytic activity">
    <reaction evidence="8 9">
        <text>tRNA(Leu) + L-leucine + ATP = L-leucyl-tRNA(Leu) + AMP + diphosphate</text>
        <dbReference type="Rhea" id="RHEA:11688"/>
        <dbReference type="Rhea" id="RHEA-COMP:9613"/>
        <dbReference type="Rhea" id="RHEA-COMP:9622"/>
        <dbReference type="ChEBI" id="CHEBI:30616"/>
        <dbReference type="ChEBI" id="CHEBI:33019"/>
        <dbReference type="ChEBI" id="CHEBI:57427"/>
        <dbReference type="ChEBI" id="CHEBI:78442"/>
        <dbReference type="ChEBI" id="CHEBI:78494"/>
        <dbReference type="ChEBI" id="CHEBI:456215"/>
        <dbReference type="EC" id="6.1.1.4"/>
    </reaction>
</comment>
<dbReference type="InterPro" id="IPR013155">
    <property type="entry name" value="M/V/L/I-tRNA-synth_anticd-bd"/>
</dbReference>
<dbReference type="Gene3D" id="3.40.50.620">
    <property type="entry name" value="HUPs"/>
    <property type="match status" value="2"/>
</dbReference>
<feature type="short sequence motif" description="'HIGH' region" evidence="9">
    <location>
        <begin position="41"/>
        <end position="51"/>
    </location>
</feature>
<evidence type="ECO:0000256" key="9">
    <source>
        <dbReference type="HAMAP-Rule" id="MF_00049"/>
    </source>
</evidence>
<evidence type="ECO:0000256" key="5">
    <source>
        <dbReference type="ARBA" id="ARBA00022840"/>
    </source>
</evidence>
<evidence type="ECO:0000259" key="13">
    <source>
        <dbReference type="Pfam" id="PF09334"/>
    </source>
</evidence>
<keyword evidence="16" id="KW-1185">Reference proteome</keyword>
<feature type="domain" description="Leucyl-tRNA synthetase editing" evidence="14">
    <location>
        <begin position="220"/>
        <end position="396"/>
    </location>
</feature>
<dbReference type="InterPro" id="IPR009008">
    <property type="entry name" value="Val/Leu/Ile-tRNA-synth_edit"/>
</dbReference>
<dbReference type="InterPro" id="IPR001412">
    <property type="entry name" value="aa-tRNA-synth_I_CS"/>
</dbReference>
<feature type="binding site" evidence="9">
    <location>
        <position position="574"/>
    </location>
    <ligand>
        <name>ATP</name>
        <dbReference type="ChEBI" id="CHEBI:30616"/>
    </ligand>
</feature>
<sequence length="813" mass="92255">MKLYNPQDVEQHAQKLWQDRDTFTVKQDSDKEKYYCLSMFPYPSGQLHMGHVRNYTLSEVIARFQKMQGKNVLHPIGYDAFGLPAENAAIKHKTAPAKWTYANMADMSEQFKRLGFAFDWSRQLATCDPDYYRWEQWLFVRLFKQGLVYRKDATVNWDPVDQTVLANEQVIDGKGWRSGAEVIRKTIPQWFLKITDYADELLAALDDMPGWPDSVKTMQKNWIGKSKGLEIDFEVPEFGSISIFTTRPDTLFGVSYMAVAPEHPLALQAAANNADLAEFLTQCSKEQSNEAAMATMEKKGKPTGLMAIHPLTGDKVPVWVANFVLMSYGTGAVMAVPGHDERDHEFALKYDLPIKRVIAGDGDIQATAETDYGILVNSADYDGLNFEQAFERMQHYFQQQGIGRLQINYRLRDWGVSRQRYWGCPIPIIYCDACGAQPVPESDLPVVLPEDVVFDDTGGSPLKKMPAFYETTCPQCHKSAKRETDTFDTFMESSWYYARYACPDYDEGMLSDEANYWVPVDQYIGGVEHAILHLLYARFFHKVLRDQGLVNSDEPFTRLLTQGMVLKDGAKMSKSKGNTVAPQELIDRYGADTVRLFSMFAAPPEQSLEWSDEGVEGASRYLNRLWHQVQEFIAKKHAVKPLNTENLSSEQQQLRYKIHQSIAKVTSDIAERHHFNTAIAAMMELTNALSKYDDNSDNGVALMHEGWLSLVKMLSPFVPHICQALWEDMQQPGLVAETDWPQVDETALVQDEVEMVVQVNGKLRARIRVSAEANQSAVEKIALAEDNVQRFVDGKTIRKVIVVPKKLVNVVVS</sequence>
<dbReference type="GO" id="GO:0004823">
    <property type="term" value="F:leucine-tRNA ligase activity"/>
    <property type="evidence" value="ECO:0007669"/>
    <property type="project" value="UniProtKB-UniRule"/>
</dbReference>
<evidence type="ECO:0000256" key="8">
    <source>
        <dbReference type="ARBA" id="ARBA00047469"/>
    </source>
</evidence>
<evidence type="ECO:0000256" key="7">
    <source>
        <dbReference type="ARBA" id="ARBA00023146"/>
    </source>
</evidence>
<dbReference type="EC" id="6.1.1.4" evidence="9"/>
<dbReference type="Pfam" id="PF08264">
    <property type="entry name" value="Anticodon_1"/>
    <property type="match status" value="1"/>
</dbReference>
<dbReference type="PROSITE" id="PS00178">
    <property type="entry name" value="AA_TRNA_LIGASE_I"/>
    <property type="match status" value="1"/>
</dbReference>
<dbReference type="NCBIfam" id="TIGR00396">
    <property type="entry name" value="leuS_bact"/>
    <property type="match status" value="1"/>
</dbReference>
<dbReference type="FunFam" id="3.90.740.10:FF:000012">
    <property type="entry name" value="Leucine--tRNA ligase"/>
    <property type="match status" value="1"/>
</dbReference>
<dbReference type="Pfam" id="PF13603">
    <property type="entry name" value="tRNA-synt_1_2"/>
    <property type="match status" value="1"/>
</dbReference>
<keyword evidence="5 9" id="KW-0067">ATP-binding</keyword>
<evidence type="ECO:0000313" key="15">
    <source>
        <dbReference type="EMBL" id="GGF89496.1"/>
    </source>
</evidence>
<protein>
    <recommendedName>
        <fullName evidence="9">Leucine--tRNA ligase</fullName>
        <ecNumber evidence="9">6.1.1.4</ecNumber>
    </recommendedName>
    <alternativeName>
        <fullName evidence="9">Leucyl-tRNA synthetase</fullName>
        <shortName evidence="9">LeuRS</shortName>
    </alternativeName>
</protein>
<gene>
    <name evidence="9 15" type="primary">leuS</name>
    <name evidence="15" type="ORF">GCM10011365_08350</name>
</gene>
<dbReference type="SUPFAM" id="SSF50677">
    <property type="entry name" value="ValRS/IleRS/LeuRS editing domain"/>
    <property type="match status" value="1"/>
</dbReference>
<dbReference type="Proteomes" id="UP000605253">
    <property type="component" value="Unassembled WGS sequence"/>
</dbReference>
<keyword evidence="6 9" id="KW-0648">Protein biosynthesis</keyword>
<keyword evidence="4 9" id="KW-0547">Nucleotide-binding</keyword>
<dbReference type="FunFam" id="3.40.50.620:FF:000056">
    <property type="entry name" value="Leucine--tRNA ligase"/>
    <property type="match status" value="1"/>
</dbReference>
<dbReference type="PRINTS" id="PR00985">
    <property type="entry name" value="TRNASYNTHLEU"/>
</dbReference>
<dbReference type="AlphaFoldDB" id="A0A917CI20"/>
<dbReference type="InterPro" id="IPR002302">
    <property type="entry name" value="Leu-tRNA-ligase"/>
</dbReference>
<dbReference type="HAMAP" id="MF_00049_B">
    <property type="entry name" value="Leu_tRNA_synth_B"/>
    <property type="match status" value="1"/>
</dbReference>
<dbReference type="GO" id="GO:0002161">
    <property type="term" value="F:aminoacyl-tRNA deacylase activity"/>
    <property type="evidence" value="ECO:0007669"/>
    <property type="project" value="InterPro"/>
</dbReference>
<dbReference type="RefSeq" id="WP_188364437.1">
    <property type="nucleotide sequence ID" value="NZ_BAABJF010000017.1"/>
</dbReference>
<dbReference type="CDD" id="cd00812">
    <property type="entry name" value="LeuRS_core"/>
    <property type="match status" value="1"/>
</dbReference>
<evidence type="ECO:0000259" key="11">
    <source>
        <dbReference type="Pfam" id="PF00133"/>
    </source>
</evidence>
<dbReference type="InterPro" id="IPR002300">
    <property type="entry name" value="aa-tRNA-synth_Ia"/>
</dbReference>
<evidence type="ECO:0000313" key="16">
    <source>
        <dbReference type="Proteomes" id="UP000605253"/>
    </source>
</evidence>
<name>A0A917CI20_9GAMM</name>